<dbReference type="Gene3D" id="3.40.50.1580">
    <property type="entry name" value="Nucleoside phosphorylase domain"/>
    <property type="match status" value="1"/>
</dbReference>
<dbReference type="PANTHER" id="PTHR46082:SF11">
    <property type="entry name" value="AAA+ ATPASE DOMAIN-CONTAINING PROTEIN-RELATED"/>
    <property type="match status" value="1"/>
</dbReference>
<protein>
    <recommendedName>
        <fullName evidence="4">Nucleoside phosphorylase domain-containing protein</fullName>
    </recommendedName>
</protein>
<evidence type="ECO:0000313" key="3">
    <source>
        <dbReference type="Proteomes" id="UP000654913"/>
    </source>
</evidence>
<evidence type="ECO:0008006" key="4">
    <source>
        <dbReference type="Google" id="ProtNLM"/>
    </source>
</evidence>
<evidence type="ECO:0000313" key="2">
    <source>
        <dbReference type="EMBL" id="BCS27834.1"/>
    </source>
</evidence>
<reference evidence="2" key="2">
    <citation type="submission" date="2021-02" db="EMBL/GenBank/DDBJ databases">
        <title>Aspergillus puulaauensis MK2 genome sequence.</title>
        <authorList>
            <person name="Futagami T."/>
            <person name="Mori K."/>
            <person name="Kadooka C."/>
            <person name="Tanaka T."/>
        </authorList>
    </citation>
    <scope>NUCLEOTIDE SEQUENCE</scope>
    <source>
        <strain evidence="2">MK2</strain>
    </source>
</reference>
<dbReference type="GO" id="GO:0003824">
    <property type="term" value="F:catalytic activity"/>
    <property type="evidence" value="ECO:0007669"/>
    <property type="project" value="InterPro"/>
</dbReference>
<name>A0A7R8AQ50_9EURO</name>
<dbReference type="Proteomes" id="UP000654913">
    <property type="component" value="Chromosome 6"/>
</dbReference>
<dbReference type="InterPro" id="IPR035994">
    <property type="entry name" value="Nucleoside_phosphorylase_sf"/>
</dbReference>
<dbReference type="InterPro" id="IPR053137">
    <property type="entry name" value="NLR-like"/>
</dbReference>
<dbReference type="GeneID" id="64977839"/>
<dbReference type="OrthoDB" id="1577640at2759"/>
<organism evidence="2 3">
    <name type="scientific">Aspergillus puulaauensis</name>
    <dbReference type="NCBI Taxonomy" id="1220207"/>
    <lineage>
        <taxon>Eukaryota</taxon>
        <taxon>Fungi</taxon>
        <taxon>Dikarya</taxon>
        <taxon>Ascomycota</taxon>
        <taxon>Pezizomycotina</taxon>
        <taxon>Eurotiomycetes</taxon>
        <taxon>Eurotiomycetidae</taxon>
        <taxon>Eurotiales</taxon>
        <taxon>Aspergillaceae</taxon>
        <taxon>Aspergillus</taxon>
    </lineage>
</organism>
<feature type="region of interest" description="Disordered" evidence="1">
    <location>
        <begin position="347"/>
        <end position="367"/>
    </location>
</feature>
<dbReference type="AlphaFoldDB" id="A0A7R8AQ50"/>
<gene>
    <name evidence="2" type="ORF">APUU_60882A</name>
</gene>
<dbReference type="KEGG" id="apuu:APUU_60882A"/>
<dbReference type="RefSeq" id="XP_041560028.1">
    <property type="nucleotide sequence ID" value="XM_041694171.1"/>
</dbReference>
<feature type="region of interest" description="Disordered" evidence="1">
    <location>
        <begin position="312"/>
        <end position="335"/>
    </location>
</feature>
<sequence length="582" mass="64712">MTLRQPLTANDYTVGIICVHEKQLQAVRCLLDSVHPKPPVPNRDTNDYTLGTMSGHNVVVACLPASQYGTSAAAAVGTKLYLSFPMVQFALVVGMAGGVPAKEDIRLGDVVVGVPTGARPGVIQYDFGKDLADNRFIHTGSLQRPPRVLLSAISGLESEPYFGASPLQPYLDVIVQKDSRYGFPGRERDLLFPASYVHDRPHSTRRDRFNAQIQRPARNFEFPYIHYGLIGSGDRAVNSASFRDRVAKQHDILCFETEAAGIVNIMPCLVIRGICDYADSHKNGTWQAYAAATAAAYARVIMGRVRPYNIPRTSSNGPYDQISHHASNSRSNAAPSHEITGIAEDGLQPVQPSNQFPSHRRQAPTGVRTASDILRKAESYADRSRLWNPVPADATPIMAAFKEWAEGRGSDVLIVEPETWDTAPRAEAFAFEATCFLRFRTQPTMWALWPEYQEPLTRRDIVYCLAEQAQKAGIQDTLPVSNGETLWQDTLSLITDRVEKCFFVVQVKDCSLATSLLKSLQAAFSQRNRTVKLLLVSYWPEASALARTLLPRVKIQRLNPPLPAHQMRRSSEDWWQAIDPRL</sequence>
<feature type="compositionally biased region" description="Low complexity" evidence="1">
    <location>
        <begin position="324"/>
        <end position="335"/>
    </location>
</feature>
<dbReference type="EMBL" id="AP024448">
    <property type="protein sequence ID" value="BCS27834.1"/>
    <property type="molecule type" value="Genomic_DNA"/>
</dbReference>
<reference evidence="2" key="1">
    <citation type="submission" date="2021-01" db="EMBL/GenBank/DDBJ databases">
        <authorList>
            <consortium name="Aspergillus puulaauensis MK2 genome sequencing consortium"/>
            <person name="Kazuki M."/>
            <person name="Futagami T."/>
        </authorList>
    </citation>
    <scope>NUCLEOTIDE SEQUENCE</scope>
    <source>
        <strain evidence="2">MK2</strain>
    </source>
</reference>
<dbReference type="SUPFAM" id="SSF53167">
    <property type="entry name" value="Purine and uridine phosphorylases"/>
    <property type="match status" value="1"/>
</dbReference>
<evidence type="ECO:0000256" key="1">
    <source>
        <dbReference type="SAM" id="MobiDB-lite"/>
    </source>
</evidence>
<dbReference type="GO" id="GO:0009116">
    <property type="term" value="P:nucleoside metabolic process"/>
    <property type="evidence" value="ECO:0007669"/>
    <property type="project" value="InterPro"/>
</dbReference>
<proteinExistence type="predicted"/>
<dbReference type="PANTHER" id="PTHR46082">
    <property type="entry name" value="ATP/GTP-BINDING PROTEIN-RELATED"/>
    <property type="match status" value="1"/>
</dbReference>
<accession>A0A7R8AQ50</accession>
<keyword evidence="3" id="KW-1185">Reference proteome</keyword>